<dbReference type="NCBIfam" id="TIGR00589">
    <property type="entry name" value="ogt"/>
    <property type="match status" value="1"/>
</dbReference>
<evidence type="ECO:0000256" key="5">
    <source>
        <dbReference type="ARBA" id="ARBA00023204"/>
    </source>
</evidence>
<dbReference type="InterPro" id="IPR036388">
    <property type="entry name" value="WH-like_DNA-bd_sf"/>
</dbReference>
<dbReference type="Proteomes" id="UP000751852">
    <property type="component" value="Unassembled WGS sequence"/>
</dbReference>
<feature type="domain" description="Methylguanine DNA methyltransferase ribonuclease-like" evidence="8">
    <location>
        <begin position="3"/>
        <end position="81"/>
    </location>
</feature>
<dbReference type="Pfam" id="PF01035">
    <property type="entry name" value="DNA_binding_1"/>
    <property type="match status" value="1"/>
</dbReference>
<evidence type="ECO:0000313" key="9">
    <source>
        <dbReference type="EMBL" id="MBI5974785.1"/>
    </source>
</evidence>
<gene>
    <name evidence="9" type="ORF">HHH54_04110</name>
</gene>
<organism evidence="9 10">
    <name type="scientific">Staphylococcus canis</name>
    <dbReference type="NCBI Taxonomy" id="2724942"/>
    <lineage>
        <taxon>Bacteria</taxon>
        <taxon>Bacillati</taxon>
        <taxon>Bacillota</taxon>
        <taxon>Bacilli</taxon>
        <taxon>Bacillales</taxon>
        <taxon>Staphylococcaceae</taxon>
        <taxon>Staphylococcus</taxon>
    </lineage>
</organism>
<dbReference type="EMBL" id="JABANU010000007">
    <property type="protein sequence ID" value="MBI5974785.1"/>
    <property type="molecule type" value="Genomic_DNA"/>
</dbReference>
<keyword evidence="3" id="KW-0808">Transferase</keyword>
<dbReference type="PROSITE" id="PS00374">
    <property type="entry name" value="MGMT"/>
    <property type="match status" value="1"/>
</dbReference>
<comment type="caution">
    <text evidence="9">The sequence shown here is derived from an EMBL/GenBank/DDBJ whole genome shotgun (WGS) entry which is preliminary data.</text>
</comment>
<keyword evidence="5" id="KW-0234">DNA repair</keyword>
<dbReference type="SUPFAM" id="SSF53155">
    <property type="entry name" value="Methylated DNA-protein cysteine methyltransferase domain"/>
    <property type="match status" value="1"/>
</dbReference>
<comment type="catalytic activity">
    <reaction evidence="6">
        <text>a 6-O-methyl-2'-deoxyguanosine in DNA + L-cysteinyl-[protein] = S-methyl-L-cysteinyl-[protein] + a 2'-deoxyguanosine in DNA</text>
        <dbReference type="Rhea" id="RHEA:24000"/>
        <dbReference type="Rhea" id="RHEA-COMP:10131"/>
        <dbReference type="Rhea" id="RHEA-COMP:10132"/>
        <dbReference type="Rhea" id="RHEA-COMP:11367"/>
        <dbReference type="Rhea" id="RHEA-COMP:11368"/>
        <dbReference type="ChEBI" id="CHEBI:29950"/>
        <dbReference type="ChEBI" id="CHEBI:82612"/>
        <dbReference type="ChEBI" id="CHEBI:85445"/>
        <dbReference type="ChEBI" id="CHEBI:85448"/>
        <dbReference type="EC" id="2.1.1.63"/>
    </reaction>
</comment>
<evidence type="ECO:0000256" key="6">
    <source>
        <dbReference type="ARBA" id="ARBA00049348"/>
    </source>
</evidence>
<accession>A0ABS0T7Q8</accession>
<dbReference type="InterPro" id="IPR001497">
    <property type="entry name" value="MethylDNA_cys_MeTrfase_AS"/>
</dbReference>
<dbReference type="InterPro" id="IPR008332">
    <property type="entry name" value="MethylG_MeTrfase_N"/>
</dbReference>
<name>A0ABS0T7Q8_9STAP</name>
<evidence type="ECO:0000313" key="10">
    <source>
        <dbReference type="Proteomes" id="UP000751852"/>
    </source>
</evidence>
<dbReference type="PANTHER" id="PTHR10815">
    <property type="entry name" value="METHYLATED-DNA--PROTEIN-CYSTEINE METHYLTRANSFERASE"/>
    <property type="match status" value="1"/>
</dbReference>
<dbReference type="Gene3D" id="1.10.10.10">
    <property type="entry name" value="Winged helix-like DNA-binding domain superfamily/Winged helix DNA-binding domain"/>
    <property type="match status" value="1"/>
</dbReference>
<keyword evidence="2" id="KW-0489">Methyltransferase</keyword>
<comment type="catalytic activity">
    <reaction evidence="1">
        <text>a 4-O-methyl-thymidine in DNA + L-cysteinyl-[protein] = a thymidine in DNA + S-methyl-L-cysteinyl-[protein]</text>
        <dbReference type="Rhea" id="RHEA:53428"/>
        <dbReference type="Rhea" id="RHEA-COMP:10131"/>
        <dbReference type="Rhea" id="RHEA-COMP:10132"/>
        <dbReference type="Rhea" id="RHEA-COMP:13555"/>
        <dbReference type="Rhea" id="RHEA-COMP:13556"/>
        <dbReference type="ChEBI" id="CHEBI:29950"/>
        <dbReference type="ChEBI" id="CHEBI:82612"/>
        <dbReference type="ChEBI" id="CHEBI:137386"/>
        <dbReference type="ChEBI" id="CHEBI:137387"/>
        <dbReference type="EC" id="2.1.1.63"/>
    </reaction>
</comment>
<dbReference type="SUPFAM" id="SSF46767">
    <property type="entry name" value="Methylated DNA-protein cysteine methyltransferase, C-terminal domain"/>
    <property type="match status" value="1"/>
</dbReference>
<evidence type="ECO:0000259" key="7">
    <source>
        <dbReference type="Pfam" id="PF01035"/>
    </source>
</evidence>
<feature type="domain" description="Methylated-DNA-[protein]-cysteine S-methyltransferase DNA binding" evidence="7">
    <location>
        <begin position="86"/>
        <end position="165"/>
    </location>
</feature>
<dbReference type="InterPro" id="IPR014048">
    <property type="entry name" value="MethylDNA_cys_MeTrfase_DNA-bd"/>
</dbReference>
<keyword evidence="4" id="KW-0227">DNA damage</keyword>
<sequence length="169" mass="18712">MILYYQLINTPMGEMIAVASDSALVNLSFTDSDDYHTVISKLKAQAHLKHVSFHPVINQIALELEGYFHGALQSFETPIDFVIGTPFQQSVWRALYDLDYGARATYSDIAHIIQKPKSVRAVSSAIGQNPLSLIVPCHRVLRKDGKLGGFNSGIHRKKALLTMEANTDA</sequence>
<dbReference type="PANTHER" id="PTHR10815:SF13">
    <property type="entry name" value="METHYLATED-DNA--PROTEIN-CYSTEINE METHYLTRANSFERASE"/>
    <property type="match status" value="1"/>
</dbReference>
<dbReference type="Gene3D" id="3.30.160.70">
    <property type="entry name" value="Methylated DNA-protein cysteine methyltransferase domain"/>
    <property type="match status" value="1"/>
</dbReference>
<evidence type="ECO:0000256" key="2">
    <source>
        <dbReference type="ARBA" id="ARBA00022603"/>
    </source>
</evidence>
<evidence type="ECO:0000256" key="3">
    <source>
        <dbReference type="ARBA" id="ARBA00022679"/>
    </source>
</evidence>
<evidence type="ECO:0000256" key="4">
    <source>
        <dbReference type="ARBA" id="ARBA00022763"/>
    </source>
</evidence>
<evidence type="ECO:0000259" key="8">
    <source>
        <dbReference type="Pfam" id="PF02870"/>
    </source>
</evidence>
<dbReference type="CDD" id="cd06445">
    <property type="entry name" value="ATase"/>
    <property type="match status" value="1"/>
</dbReference>
<dbReference type="InterPro" id="IPR036217">
    <property type="entry name" value="MethylDNA_cys_MeTrfase_DNAb"/>
</dbReference>
<dbReference type="Pfam" id="PF02870">
    <property type="entry name" value="Methyltransf_1N"/>
    <property type="match status" value="1"/>
</dbReference>
<reference evidence="9 10" key="1">
    <citation type="submission" date="2020-04" db="EMBL/GenBank/DDBJ databases">
        <title>Staphylococcus species from domestic dog.</title>
        <authorList>
            <person name="Paterson G.K."/>
        </authorList>
    </citation>
    <scope>NUCLEOTIDE SEQUENCE [LARGE SCALE GENOMIC DNA]</scope>
    <source>
        <strain evidence="9 10">H16/1A</strain>
    </source>
</reference>
<protein>
    <submittedName>
        <fullName evidence="9">Methylated-DNA--[protein]-cysteine S-methyltransferase</fullName>
    </submittedName>
</protein>
<proteinExistence type="predicted"/>
<dbReference type="RefSeq" id="WP_198617568.1">
    <property type="nucleotide sequence ID" value="NZ_JABANU010000007.1"/>
</dbReference>
<keyword evidence="10" id="KW-1185">Reference proteome</keyword>
<evidence type="ECO:0000256" key="1">
    <source>
        <dbReference type="ARBA" id="ARBA00001286"/>
    </source>
</evidence>
<dbReference type="InterPro" id="IPR036631">
    <property type="entry name" value="MGMT_N_sf"/>
</dbReference>